<dbReference type="RefSeq" id="WP_212683489.1">
    <property type="nucleotide sequence ID" value="NZ_JAGSPM010000003.1"/>
</dbReference>
<sequence length="233" mass="25468">MKLFRQLAVISFVLSTANPVWAADKPSDIVGIKLGMTADQVRAALKAHDANMKIVDYASWKAAPGVPASLAKIRGCGTPMPGGVGPYDVCKDTIDVSFGHISKKALFITRQLRFDRNTMLVKNVVDSLAEKFGAPTFIRDTTQIWAYGADGAAIKNLDCAISDMNLPFAEHRAHCANVYSAYIRQAAGNFATEMFVNIYQSKLFFEEQAAFNNAVNADRADKEKAAKENKVKL</sequence>
<proteinExistence type="predicted"/>
<protein>
    <submittedName>
        <fullName evidence="2">Uncharacterized protein</fullName>
    </submittedName>
</protein>
<feature type="chain" id="PRO_5037715594" evidence="1">
    <location>
        <begin position="23"/>
        <end position="233"/>
    </location>
</feature>
<organism evidence="2 3">
    <name type="scientific">Undibacterium baiyunense</name>
    <dbReference type="NCBI Taxonomy" id="2828731"/>
    <lineage>
        <taxon>Bacteria</taxon>
        <taxon>Pseudomonadati</taxon>
        <taxon>Pseudomonadota</taxon>
        <taxon>Betaproteobacteria</taxon>
        <taxon>Burkholderiales</taxon>
        <taxon>Oxalobacteraceae</taxon>
        <taxon>Undibacterium</taxon>
    </lineage>
</organism>
<dbReference type="Proteomes" id="UP000680158">
    <property type="component" value="Unassembled WGS sequence"/>
</dbReference>
<gene>
    <name evidence="2" type="ORF">KDM92_05940</name>
</gene>
<dbReference type="EMBL" id="JAGSPM010000003">
    <property type="protein sequence ID" value="MBR7746115.1"/>
    <property type="molecule type" value="Genomic_DNA"/>
</dbReference>
<keyword evidence="3" id="KW-1185">Reference proteome</keyword>
<evidence type="ECO:0000313" key="3">
    <source>
        <dbReference type="Proteomes" id="UP000680158"/>
    </source>
</evidence>
<evidence type="ECO:0000256" key="1">
    <source>
        <dbReference type="SAM" id="SignalP"/>
    </source>
</evidence>
<evidence type="ECO:0000313" key="2">
    <source>
        <dbReference type="EMBL" id="MBR7746115.1"/>
    </source>
</evidence>
<name>A0A941DEN7_9BURK</name>
<dbReference type="AlphaFoldDB" id="A0A941DEN7"/>
<feature type="signal peptide" evidence="1">
    <location>
        <begin position="1"/>
        <end position="22"/>
    </location>
</feature>
<reference evidence="2 3" key="1">
    <citation type="submission" date="2021-04" db="EMBL/GenBank/DDBJ databases">
        <title>novel species isolated from subtropical streams in China.</title>
        <authorList>
            <person name="Lu H."/>
        </authorList>
    </citation>
    <scope>NUCLEOTIDE SEQUENCE [LARGE SCALE GENOMIC DNA]</scope>
    <source>
        <strain evidence="2 3">BYS107W</strain>
    </source>
</reference>
<keyword evidence="1" id="KW-0732">Signal</keyword>
<accession>A0A941DEN7</accession>
<comment type="caution">
    <text evidence="2">The sequence shown here is derived from an EMBL/GenBank/DDBJ whole genome shotgun (WGS) entry which is preliminary data.</text>
</comment>